<reference evidence="1 2" key="1">
    <citation type="journal article" date="2021" name="BMC Genomics">
        <title>Datura genome reveals duplications of psychoactive alkaloid biosynthetic genes and high mutation rate following tissue culture.</title>
        <authorList>
            <person name="Rajewski A."/>
            <person name="Carter-House D."/>
            <person name="Stajich J."/>
            <person name="Litt A."/>
        </authorList>
    </citation>
    <scope>NUCLEOTIDE SEQUENCE [LARGE SCALE GENOMIC DNA]</scope>
    <source>
        <strain evidence="1">AR-01</strain>
    </source>
</reference>
<feature type="non-terminal residue" evidence="1">
    <location>
        <position position="1"/>
    </location>
</feature>
<dbReference type="InterPro" id="IPR007750">
    <property type="entry name" value="DUF674"/>
</dbReference>
<dbReference type="Pfam" id="PF05056">
    <property type="entry name" value="DUF674"/>
    <property type="match status" value="1"/>
</dbReference>
<evidence type="ECO:0000313" key="2">
    <source>
        <dbReference type="Proteomes" id="UP000823775"/>
    </source>
</evidence>
<name>A0ABS8TLH3_DATST</name>
<comment type="caution">
    <text evidence="1">The sequence shown here is derived from an EMBL/GenBank/DDBJ whole genome shotgun (WGS) entry which is preliminary data.</text>
</comment>
<dbReference type="Proteomes" id="UP000823775">
    <property type="component" value="Unassembled WGS sequence"/>
</dbReference>
<gene>
    <name evidence="1" type="ORF">HAX54_012308</name>
</gene>
<accession>A0ABS8TLH3</accession>
<evidence type="ECO:0000313" key="1">
    <source>
        <dbReference type="EMBL" id="MCD7471693.1"/>
    </source>
</evidence>
<dbReference type="PANTHER" id="PTHR33103:SF19">
    <property type="entry name" value="OS09G0544700 PROTEIN"/>
    <property type="match status" value="1"/>
</dbReference>
<sequence length="179" mass="19717">FPELFGNKPCSNYQPNKMTDSDSKLTLKLLIDTKARRVLFAEAGKDCVDFLFHILSVPVGTVIRLLKEKGMSGCLPNLYESIENLNDTYIQSKQCKDVLLEPTSSLGISSVPFLLLNNVPTERTFYGCSYTHYHAKVSDDPSAICPDCGYYTLSRKLTYVAPKGGKEPVAATKGLHGDG</sequence>
<proteinExistence type="predicted"/>
<dbReference type="PANTHER" id="PTHR33103">
    <property type="entry name" value="OS01G0153900 PROTEIN"/>
    <property type="match status" value="1"/>
</dbReference>
<organism evidence="1 2">
    <name type="scientific">Datura stramonium</name>
    <name type="common">Jimsonweed</name>
    <name type="synonym">Common thornapple</name>
    <dbReference type="NCBI Taxonomy" id="4076"/>
    <lineage>
        <taxon>Eukaryota</taxon>
        <taxon>Viridiplantae</taxon>
        <taxon>Streptophyta</taxon>
        <taxon>Embryophyta</taxon>
        <taxon>Tracheophyta</taxon>
        <taxon>Spermatophyta</taxon>
        <taxon>Magnoliopsida</taxon>
        <taxon>eudicotyledons</taxon>
        <taxon>Gunneridae</taxon>
        <taxon>Pentapetalae</taxon>
        <taxon>asterids</taxon>
        <taxon>lamiids</taxon>
        <taxon>Solanales</taxon>
        <taxon>Solanaceae</taxon>
        <taxon>Solanoideae</taxon>
        <taxon>Datureae</taxon>
        <taxon>Datura</taxon>
    </lineage>
</organism>
<keyword evidence="2" id="KW-1185">Reference proteome</keyword>
<protein>
    <submittedName>
        <fullName evidence="1">Uncharacterized protein</fullName>
    </submittedName>
</protein>
<dbReference type="EMBL" id="JACEIK010001712">
    <property type="protein sequence ID" value="MCD7471693.1"/>
    <property type="molecule type" value="Genomic_DNA"/>
</dbReference>